<keyword evidence="6" id="KW-1133">Transmembrane helix</keyword>
<sequence>MLPNYDCNESSKLQTEPIQCNIDADHQVEVCPPLSTPENAILSTHISVYGTRVTVSCLKRYKFKGDINSTEITCLGQQGWTENITDCSADRCSPVPLLHSATPNTTRAVNGTTVIFTCNPGYISPSGDTTQIITCLGGIWHNLKALKECLAVNCGIPPAVQHAFWTDGINTSYEHSVTYHCLTGFWFSRANYTHTIQCSADGMWTPVAKTCTAIKCMPLSLADGLIVSSENTTVHSVVNASCGRAENGTDHLLTCLKTGNWYPEPPMCTNNHGRRIQLVPVEADHSRIYGLISISTISVIWFLIFVSDVKSLYHHLRGFHK</sequence>
<evidence type="ECO:0000259" key="7">
    <source>
        <dbReference type="PROSITE" id="PS50923"/>
    </source>
</evidence>
<feature type="transmembrane region" description="Helical" evidence="6">
    <location>
        <begin position="288"/>
        <end position="307"/>
    </location>
</feature>
<dbReference type="PROSITE" id="PS50923">
    <property type="entry name" value="SUSHI"/>
    <property type="match status" value="3"/>
</dbReference>
<gene>
    <name evidence="8" type="ORF">LSH36_45g12025</name>
</gene>
<feature type="domain" description="Sushi" evidence="7">
    <location>
        <begin position="152"/>
        <end position="213"/>
    </location>
</feature>
<keyword evidence="6" id="KW-0812">Transmembrane</keyword>
<protein>
    <recommendedName>
        <fullName evidence="7">Sushi domain-containing protein</fullName>
    </recommendedName>
</protein>
<comment type="caution">
    <text evidence="8">The sequence shown here is derived from an EMBL/GenBank/DDBJ whole genome shotgun (WGS) entry which is preliminary data.</text>
</comment>
<reference evidence="8" key="1">
    <citation type="journal article" date="2023" name="Mol. Biol. Evol.">
        <title>Third-Generation Sequencing Reveals the Adaptive Role of the Epigenome in Three Deep-Sea Polychaetes.</title>
        <authorList>
            <person name="Perez M."/>
            <person name="Aroh O."/>
            <person name="Sun Y."/>
            <person name="Lan Y."/>
            <person name="Juniper S.K."/>
            <person name="Young C.R."/>
            <person name="Angers B."/>
            <person name="Qian P.Y."/>
        </authorList>
    </citation>
    <scope>NUCLEOTIDE SEQUENCE</scope>
    <source>
        <strain evidence="8">P08H-3</strain>
    </source>
</reference>
<name>A0AAD9K6Y1_9ANNE</name>
<keyword evidence="1 5" id="KW-0768">Sushi</keyword>
<dbReference type="PANTHER" id="PTHR19325:SF575">
    <property type="entry name" value="LOCOMOTION-RELATED PROTEIN HIKARU GENKI"/>
    <property type="match status" value="1"/>
</dbReference>
<organism evidence="8 9">
    <name type="scientific">Paralvinella palmiformis</name>
    <dbReference type="NCBI Taxonomy" id="53620"/>
    <lineage>
        <taxon>Eukaryota</taxon>
        <taxon>Metazoa</taxon>
        <taxon>Spiralia</taxon>
        <taxon>Lophotrochozoa</taxon>
        <taxon>Annelida</taxon>
        <taxon>Polychaeta</taxon>
        <taxon>Sedentaria</taxon>
        <taxon>Canalipalpata</taxon>
        <taxon>Terebellida</taxon>
        <taxon>Terebelliformia</taxon>
        <taxon>Alvinellidae</taxon>
        <taxon>Paralvinella</taxon>
    </lineage>
</organism>
<evidence type="ECO:0000256" key="1">
    <source>
        <dbReference type="ARBA" id="ARBA00022659"/>
    </source>
</evidence>
<evidence type="ECO:0000256" key="3">
    <source>
        <dbReference type="ARBA" id="ARBA00023157"/>
    </source>
</evidence>
<evidence type="ECO:0000256" key="4">
    <source>
        <dbReference type="ARBA" id="ARBA00023180"/>
    </source>
</evidence>
<feature type="disulfide bond" evidence="5">
    <location>
        <begin position="92"/>
        <end position="135"/>
    </location>
</feature>
<dbReference type="Pfam" id="PF00084">
    <property type="entry name" value="Sushi"/>
    <property type="match status" value="3"/>
</dbReference>
<keyword evidence="6" id="KW-0472">Membrane</keyword>
<dbReference type="AlphaFoldDB" id="A0AAD9K6Y1"/>
<feature type="disulfide bond" evidence="5">
    <location>
        <begin position="31"/>
        <end position="74"/>
    </location>
</feature>
<keyword evidence="2" id="KW-0677">Repeat</keyword>
<evidence type="ECO:0000256" key="2">
    <source>
        <dbReference type="ARBA" id="ARBA00022737"/>
    </source>
</evidence>
<dbReference type="SUPFAM" id="SSF57535">
    <property type="entry name" value="Complement control module/SCR domain"/>
    <property type="match status" value="4"/>
</dbReference>
<dbReference type="InterPro" id="IPR000436">
    <property type="entry name" value="Sushi_SCR_CCP_dom"/>
</dbReference>
<dbReference type="Proteomes" id="UP001208570">
    <property type="component" value="Unassembled WGS sequence"/>
</dbReference>
<proteinExistence type="predicted"/>
<dbReference type="EMBL" id="JAODUP010000045">
    <property type="protein sequence ID" value="KAK2165822.1"/>
    <property type="molecule type" value="Genomic_DNA"/>
</dbReference>
<dbReference type="PANTHER" id="PTHR19325">
    <property type="entry name" value="COMPLEMENT COMPONENT-RELATED SUSHI DOMAIN-CONTAINING"/>
    <property type="match status" value="1"/>
</dbReference>
<evidence type="ECO:0000313" key="9">
    <source>
        <dbReference type="Proteomes" id="UP001208570"/>
    </source>
</evidence>
<keyword evidence="9" id="KW-1185">Reference proteome</keyword>
<evidence type="ECO:0000313" key="8">
    <source>
        <dbReference type="EMBL" id="KAK2165822.1"/>
    </source>
</evidence>
<dbReference type="Gene3D" id="2.10.70.10">
    <property type="entry name" value="Complement Module, domain 1"/>
    <property type="match status" value="3"/>
</dbReference>
<feature type="domain" description="Sushi" evidence="7">
    <location>
        <begin position="29"/>
        <end position="89"/>
    </location>
</feature>
<dbReference type="CDD" id="cd00033">
    <property type="entry name" value="CCP"/>
    <property type="match status" value="2"/>
</dbReference>
<dbReference type="InterPro" id="IPR050350">
    <property type="entry name" value="Compl-Cell_Adhes-Reg"/>
</dbReference>
<evidence type="ECO:0000256" key="5">
    <source>
        <dbReference type="PROSITE-ProRule" id="PRU00302"/>
    </source>
</evidence>
<keyword evidence="4" id="KW-0325">Glycoprotein</keyword>
<evidence type="ECO:0000256" key="6">
    <source>
        <dbReference type="SAM" id="Phobius"/>
    </source>
</evidence>
<accession>A0AAD9K6Y1</accession>
<dbReference type="InterPro" id="IPR035976">
    <property type="entry name" value="Sushi/SCR/CCP_sf"/>
</dbReference>
<comment type="caution">
    <text evidence="5">Lacks conserved residue(s) required for the propagation of feature annotation.</text>
</comment>
<feature type="domain" description="Sushi" evidence="7">
    <location>
        <begin position="90"/>
        <end position="151"/>
    </location>
</feature>
<dbReference type="SMART" id="SM00032">
    <property type="entry name" value="CCP"/>
    <property type="match status" value="4"/>
</dbReference>
<keyword evidence="3 5" id="KW-1015">Disulfide bond</keyword>